<dbReference type="AlphaFoldDB" id="K7ZCR4"/>
<sequence>MINLFYLQIISRKNFKQSRRIIQSKLYTTINKAKLQYCTIAYH</sequence>
<evidence type="ECO:0000313" key="2">
    <source>
        <dbReference type="Proteomes" id="UP000010077"/>
    </source>
</evidence>
<keyword evidence="2" id="KW-1185">Reference proteome</keyword>
<proteinExistence type="predicted"/>
<dbReference type="KEGG" id="thal:A1OE_643"/>
<protein>
    <submittedName>
        <fullName evidence="1">Uncharacterized protein</fullName>
    </submittedName>
</protein>
<evidence type="ECO:0000313" key="1">
    <source>
        <dbReference type="EMBL" id="AFX98831.1"/>
    </source>
</evidence>
<reference evidence="1 2" key="1">
    <citation type="journal article" date="2012" name="Proc. Natl. Acad. Sci. U.S.A.">
        <title>Genome streamlining and chemical defense in a coral reef symbiosis.</title>
        <authorList>
            <person name="Kwan J.C."/>
            <person name="Donia M.S."/>
            <person name="Han A.W."/>
            <person name="Hirose E."/>
            <person name="Haygood M.G."/>
            <person name="Schmidt E.W."/>
        </authorList>
    </citation>
    <scope>NUCLEOTIDE SEQUENCE [LARGE SCALE GENOMIC DNA]</scope>
    <source>
        <strain evidence="1 2">L2</strain>
    </source>
</reference>
<accession>K7ZCR4</accession>
<gene>
    <name evidence="1" type="ORF">A1OE_643</name>
</gene>
<dbReference type="EMBL" id="CP003539">
    <property type="protein sequence ID" value="AFX98831.1"/>
    <property type="molecule type" value="Genomic_DNA"/>
</dbReference>
<dbReference type="HOGENOM" id="CLU_3231073_0_0_5"/>
<dbReference type="Proteomes" id="UP000010077">
    <property type="component" value="Chromosome"/>
</dbReference>
<organism evidence="1 2">
    <name type="scientific">Candidatus Endolissoclinum faulkneri L2</name>
    <dbReference type="NCBI Taxonomy" id="1193729"/>
    <lineage>
        <taxon>Bacteria</taxon>
        <taxon>Pseudomonadati</taxon>
        <taxon>Pseudomonadota</taxon>
        <taxon>Alphaproteobacteria</taxon>
        <taxon>Rhodospirillales</taxon>
        <taxon>Rhodospirillaceae</taxon>
        <taxon>Candidatus Endolissoclinum</taxon>
    </lineage>
</organism>
<name>K7ZCR4_9PROT</name>